<dbReference type="OrthoDB" id="61390at2759"/>
<dbReference type="InterPro" id="IPR029063">
    <property type="entry name" value="SAM-dependent_MTases_sf"/>
</dbReference>
<dbReference type="Gene3D" id="3.40.50.150">
    <property type="entry name" value="Vaccinia Virus protein VP39"/>
    <property type="match status" value="1"/>
</dbReference>
<dbReference type="Proteomes" id="UP000799440">
    <property type="component" value="Unassembled WGS sequence"/>
</dbReference>
<keyword evidence="1" id="KW-1133">Transmembrane helix</keyword>
<organism evidence="2 3">
    <name type="scientific">Sporormia fimetaria CBS 119925</name>
    <dbReference type="NCBI Taxonomy" id="1340428"/>
    <lineage>
        <taxon>Eukaryota</taxon>
        <taxon>Fungi</taxon>
        <taxon>Dikarya</taxon>
        <taxon>Ascomycota</taxon>
        <taxon>Pezizomycotina</taxon>
        <taxon>Dothideomycetes</taxon>
        <taxon>Pleosporomycetidae</taxon>
        <taxon>Pleosporales</taxon>
        <taxon>Sporormiaceae</taxon>
        <taxon>Sporormia</taxon>
    </lineage>
</organism>
<evidence type="ECO:0008006" key="4">
    <source>
        <dbReference type="Google" id="ProtNLM"/>
    </source>
</evidence>
<protein>
    <recommendedName>
        <fullName evidence="4">S-adenosyl-L-methionine-dependent methyltransferase</fullName>
    </recommendedName>
</protein>
<gene>
    <name evidence="2" type="ORF">M011DRAFT_480171</name>
</gene>
<proteinExistence type="predicted"/>
<dbReference type="EMBL" id="MU006591">
    <property type="protein sequence ID" value="KAF2744095.1"/>
    <property type="molecule type" value="Genomic_DNA"/>
</dbReference>
<accession>A0A6A6V0X7</accession>
<name>A0A6A6V0X7_9PLEO</name>
<dbReference type="AlphaFoldDB" id="A0A6A6V0X7"/>
<evidence type="ECO:0000313" key="2">
    <source>
        <dbReference type="EMBL" id="KAF2744095.1"/>
    </source>
</evidence>
<keyword evidence="3" id="KW-1185">Reference proteome</keyword>
<sequence>METRHILLYVLGVTTGLLIPSFVKFLFPRVLNRFSRPQVDRSSIYGLDHGRLHVDVSQLPMWMNMGYWKVSPLDEEAKGQSRPAKNLAEASQSLLLEVLRTAGFDKKPHRTENEAPYTTPPGPVRRKKRVLLDVGFGCGDQSQFLLDNAALQRGEEVSNAFFPFDVYIGVTKDPIQHRFASSRLDRYAKHKTNEGFELPRYQLLCADASEQSKWEKQLDQDILSDDASEERYVLALDCMYHFAPSRWGAVASFSQSFKATTIMGFDLCLTDDVSLFNRAILWVLTTLMRAPWANFGTNLEYEAKLQEVGYEDITIRDVSEQVFTPLAEFLEQQDHELRMIGYGLGPLNIARWVFGWWGRTGTVRGIIFVARHKAHKPSALAAEHRRSSL</sequence>
<feature type="transmembrane region" description="Helical" evidence="1">
    <location>
        <begin position="6"/>
        <end position="27"/>
    </location>
</feature>
<dbReference type="SUPFAM" id="SSF53335">
    <property type="entry name" value="S-adenosyl-L-methionine-dependent methyltransferases"/>
    <property type="match status" value="1"/>
</dbReference>
<evidence type="ECO:0000256" key="1">
    <source>
        <dbReference type="SAM" id="Phobius"/>
    </source>
</evidence>
<reference evidence="2" key="1">
    <citation type="journal article" date="2020" name="Stud. Mycol.">
        <title>101 Dothideomycetes genomes: a test case for predicting lifestyles and emergence of pathogens.</title>
        <authorList>
            <person name="Haridas S."/>
            <person name="Albert R."/>
            <person name="Binder M."/>
            <person name="Bloem J."/>
            <person name="Labutti K."/>
            <person name="Salamov A."/>
            <person name="Andreopoulos B."/>
            <person name="Baker S."/>
            <person name="Barry K."/>
            <person name="Bills G."/>
            <person name="Bluhm B."/>
            <person name="Cannon C."/>
            <person name="Castanera R."/>
            <person name="Culley D."/>
            <person name="Daum C."/>
            <person name="Ezra D."/>
            <person name="Gonzalez J."/>
            <person name="Henrissat B."/>
            <person name="Kuo A."/>
            <person name="Liang C."/>
            <person name="Lipzen A."/>
            <person name="Lutzoni F."/>
            <person name="Magnuson J."/>
            <person name="Mondo S."/>
            <person name="Nolan M."/>
            <person name="Ohm R."/>
            <person name="Pangilinan J."/>
            <person name="Park H.-J."/>
            <person name="Ramirez L."/>
            <person name="Alfaro M."/>
            <person name="Sun H."/>
            <person name="Tritt A."/>
            <person name="Yoshinaga Y."/>
            <person name="Zwiers L.-H."/>
            <person name="Turgeon B."/>
            <person name="Goodwin S."/>
            <person name="Spatafora J."/>
            <person name="Crous P."/>
            <person name="Grigoriev I."/>
        </authorList>
    </citation>
    <scope>NUCLEOTIDE SEQUENCE</scope>
    <source>
        <strain evidence="2">CBS 119925</strain>
    </source>
</reference>
<keyword evidence="1" id="KW-0472">Membrane</keyword>
<evidence type="ECO:0000313" key="3">
    <source>
        <dbReference type="Proteomes" id="UP000799440"/>
    </source>
</evidence>
<keyword evidence="1" id="KW-0812">Transmembrane</keyword>